<evidence type="ECO:0000313" key="2">
    <source>
        <dbReference type="EMBL" id="KIU01471.1"/>
    </source>
</evidence>
<protein>
    <submittedName>
        <fullName evidence="2">Uncharacterized protein</fullName>
    </submittedName>
</protein>
<evidence type="ECO:0000313" key="3">
    <source>
        <dbReference type="Proteomes" id="UP000032274"/>
    </source>
</evidence>
<feature type="region of interest" description="Disordered" evidence="1">
    <location>
        <begin position="1"/>
        <end position="21"/>
    </location>
</feature>
<reference evidence="2 3" key="1">
    <citation type="submission" date="2015-01" db="EMBL/GenBank/DDBJ databases">
        <title>Characterization of Swiss Staphylococcus aureus strains involved in food poisoning.</title>
        <authorList>
            <person name="Crovadore J."/>
            <person name="Chablais R."/>
            <person name="Tonacini J."/>
            <person name="Schnyder B."/>
            <person name="Lefort F."/>
        </authorList>
    </citation>
    <scope>NUCLEOTIDE SEQUENCE [LARGE SCALE GENOMIC DNA]</scope>
    <source>
        <strain evidence="2 3">SA-120</strain>
    </source>
</reference>
<dbReference type="AlphaFoldDB" id="A0AA40ML11"/>
<organism evidence="2 3">
    <name type="scientific">Staphylococcus aureus</name>
    <dbReference type="NCBI Taxonomy" id="1280"/>
    <lineage>
        <taxon>Bacteria</taxon>
        <taxon>Bacillati</taxon>
        <taxon>Bacillota</taxon>
        <taxon>Bacilli</taxon>
        <taxon>Bacillales</taxon>
        <taxon>Staphylococcaceae</taxon>
        <taxon>Staphylococcus</taxon>
    </lineage>
</organism>
<dbReference type="EMBL" id="JXIG01000317">
    <property type="protein sequence ID" value="KIU01471.1"/>
    <property type="molecule type" value="Genomic_DNA"/>
</dbReference>
<dbReference type="Proteomes" id="UP000032274">
    <property type="component" value="Unassembled WGS sequence"/>
</dbReference>
<gene>
    <name evidence="2" type="ORF">QU38_01445</name>
</gene>
<evidence type="ECO:0000256" key="1">
    <source>
        <dbReference type="SAM" id="MobiDB-lite"/>
    </source>
</evidence>
<name>A0AA40ML11_STAAU</name>
<sequence length="111" mass="11834">MHARPANGLANPEGPAFGAGELGRQACRRPEAGIVRDRTQPGGAEHRVGGVIVVAGEGSVRRRAQRGQRLVERRRVADLGDALAHARGSRGERGVDFDQHRAGFGQRIEGP</sequence>
<accession>A0AA40ML11</accession>
<feature type="compositionally biased region" description="Basic and acidic residues" evidence="1">
    <location>
        <begin position="89"/>
        <end position="101"/>
    </location>
</feature>
<proteinExistence type="predicted"/>
<comment type="caution">
    <text evidence="2">The sequence shown here is derived from an EMBL/GenBank/DDBJ whole genome shotgun (WGS) entry which is preliminary data.</text>
</comment>
<feature type="region of interest" description="Disordered" evidence="1">
    <location>
        <begin position="85"/>
        <end position="111"/>
    </location>
</feature>